<dbReference type="Pfam" id="PF04773">
    <property type="entry name" value="FecR"/>
    <property type="match status" value="1"/>
</dbReference>
<dbReference type="InterPro" id="IPR006860">
    <property type="entry name" value="FecR"/>
</dbReference>
<sequence length="195" mass="21883">MKFLITFFILLASTFAQDFTIQRYKGEVFVNSTLVSSANEKTIEIKIGDTLVAKGKKSFLQVKSNKGSTFLVRDGELVLQKFNSKLTVVKLLKGKFFHFLDTKKNKRSFIVKTETASLGIRGTKYMVEASDEKTYLCVCEGKVAIKSNQTKKLYLTNAGEDIDILSTMADFKVKKASLTMIDMTAKEFSDMGHPL</sequence>
<dbReference type="eggNOG" id="COG3712">
    <property type="taxonomic scope" value="Bacteria"/>
</dbReference>
<keyword evidence="1" id="KW-0732">Signal</keyword>
<reference evidence="3" key="1">
    <citation type="submission" date="2010-07" db="EMBL/GenBank/DDBJ databases">
        <authorList>
            <person name="Aslett M."/>
        </authorList>
    </citation>
    <scope>NUCLEOTIDE SEQUENCE</scope>
    <source>
        <strain evidence="3">SJ</strain>
    </source>
</reference>
<feature type="chain" id="PRO_5003154639" evidence="1">
    <location>
        <begin position="19"/>
        <end position="195"/>
    </location>
</feature>
<feature type="signal peptide" evidence="1">
    <location>
        <begin position="1"/>
        <end position="18"/>
    </location>
</feature>
<organism evidence="3 4">
    <name type="scientific">Halobacteriovorax marinus (strain ATCC BAA-682 / DSM 15412 / SJ)</name>
    <name type="common">Bacteriovorax marinus</name>
    <dbReference type="NCBI Taxonomy" id="862908"/>
    <lineage>
        <taxon>Bacteria</taxon>
        <taxon>Pseudomonadati</taxon>
        <taxon>Bdellovibrionota</taxon>
        <taxon>Bacteriovoracia</taxon>
        <taxon>Bacteriovoracales</taxon>
        <taxon>Halobacteriovoraceae</taxon>
        <taxon>Halobacteriovorax</taxon>
    </lineage>
</organism>
<dbReference type="RefSeq" id="WP_014244156.1">
    <property type="nucleotide sequence ID" value="NC_016620.1"/>
</dbReference>
<dbReference type="AlphaFoldDB" id="E1X0E5"/>
<dbReference type="PATRIC" id="fig|862908.3.peg.1445"/>
<dbReference type="OrthoDB" id="369729at2"/>
<feature type="domain" description="FecR protein" evidence="2">
    <location>
        <begin position="80"/>
        <end position="143"/>
    </location>
</feature>
<proteinExistence type="predicted"/>
<accession>E1X0E5</accession>
<reference evidence="3" key="2">
    <citation type="journal article" date="2012" name="ISME J.">
        <title>A small predatory core genome in the divergent marine Bacteriovorax marinus SJ and the terrestrial Bdellovibrio bacteriovorus.</title>
        <authorList>
            <person name="Crossman L.C."/>
            <person name="Chen H."/>
            <person name="Cerdeno-Tarraga A.M."/>
            <person name="Brooks K."/>
            <person name="Quail M.A."/>
            <person name="Pineiro S.A."/>
            <person name="Hobley L."/>
            <person name="Sockett R.E."/>
            <person name="Bentley S.D."/>
            <person name="Parkhill J."/>
            <person name="Williams H.N."/>
            <person name="Stine O.C."/>
        </authorList>
    </citation>
    <scope>NUCLEOTIDE SEQUENCE</scope>
    <source>
        <strain evidence="3">SJ</strain>
    </source>
</reference>
<dbReference type="KEGG" id="bmx:BMS_1517"/>
<protein>
    <submittedName>
        <fullName evidence="3">Exported protein</fullName>
    </submittedName>
</protein>
<dbReference type="HOGENOM" id="CLU_1394642_0_0_7"/>
<evidence type="ECO:0000313" key="3">
    <source>
        <dbReference type="EMBL" id="CBW26373.1"/>
    </source>
</evidence>
<dbReference type="PANTHER" id="PTHR38731">
    <property type="entry name" value="LIPL45-RELATED LIPOPROTEIN-RELATED"/>
    <property type="match status" value="1"/>
</dbReference>
<dbReference type="PANTHER" id="PTHR38731:SF1">
    <property type="entry name" value="FECR PROTEIN DOMAIN-CONTAINING PROTEIN"/>
    <property type="match status" value="1"/>
</dbReference>
<keyword evidence="4" id="KW-1185">Reference proteome</keyword>
<evidence type="ECO:0000259" key="2">
    <source>
        <dbReference type="Pfam" id="PF04773"/>
    </source>
</evidence>
<dbReference type="EMBL" id="FQ312005">
    <property type="protein sequence ID" value="CBW26373.1"/>
    <property type="molecule type" value="Genomic_DNA"/>
</dbReference>
<name>E1X0E5_HALMS</name>
<gene>
    <name evidence="3" type="ordered locus">BMS_1517</name>
</gene>
<dbReference type="Gene3D" id="2.60.120.1440">
    <property type="match status" value="1"/>
</dbReference>
<dbReference type="Proteomes" id="UP000008963">
    <property type="component" value="Chromosome"/>
</dbReference>
<evidence type="ECO:0000313" key="4">
    <source>
        <dbReference type="Proteomes" id="UP000008963"/>
    </source>
</evidence>
<evidence type="ECO:0000256" key="1">
    <source>
        <dbReference type="SAM" id="SignalP"/>
    </source>
</evidence>
<dbReference type="STRING" id="862908.BMS_1517"/>